<feature type="compositionally biased region" description="Polar residues" evidence="7">
    <location>
        <begin position="362"/>
        <end position="373"/>
    </location>
</feature>
<dbReference type="GO" id="GO:0000981">
    <property type="term" value="F:DNA-binding transcription factor activity, RNA polymerase II-specific"/>
    <property type="evidence" value="ECO:0007669"/>
    <property type="project" value="TreeGrafter"/>
</dbReference>
<evidence type="ECO:0000256" key="2">
    <source>
        <dbReference type="ARBA" id="ARBA00023125"/>
    </source>
</evidence>
<dbReference type="GO" id="GO:0005634">
    <property type="term" value="C:nucleus"/>
    <property type="evidence" value="ECO:0007669"/>
    <property type="project" value="UniProtKB-SubCell"/>
</dbReference>
<dbReference type="EMBL" id="KL197733">
    <property type="protein sequence ID" value="KDQ53475.1"/>
    <property type="molecule type" value="Genomic_DNA"/>
</dbReference>
<feature type="compositionally biased region" description="Polar residues" evidence="7">
    <location>
        <begin position="111"/>
        <end position="121"/>
    </location>
</feature>
<evidence type="ECO:0000256" key="7">
    <source>
        <dbReference type="SAM" id="MobiDB-lite"/>
    </source>
</evidence>
<feature type="compositionally biased region" description="Low complexity" evidence="7">
    <location>
        <begin position="128"/>
        <end position="147"/>
    </location>
</feature>
<accession>A0A067PI29</accession>
<feature type="compositionally biased region" description="Low complexity" evidence="7">
    <location>
        <begin position="157"/>
        <end position="176"/>
    </location>
</feature>
<feature type="DNA-binding region" description="Homeobox" evidence="5">
    <location>
        <begin position="274"/>
        <end position="323"/>
    </location>
</feature>
<dbReference type="STRING" id="933084.A0A067PI29"/>
<evidence type="ECO:0000256" key="4">
    <source>
        <dbReference type="ARBA" id="ARBA00023242"/>
    </source>
</evidence>
<feature type="region of interest" description="Disordered" evidence="7">
    <location>
        <begin position="344"/>
        <end position="448"/>
    </location>
</feature>
<dbReference type="PROSITE" id="PS50071">
    <property type="entry name" value="HOMEOBOX_2"/>
    <property type="match status" value="1"/>
</dbReference>
<gene>
    <name evidence="9" type="ORF">JAAARDRAFT_49688</name>
</gene>
<name>A0A067PI29_9AGAM</name>
<dbReference type="Gene3D" id="1.10.10.60">
    <property type="entry name" value="Homeodomain-like"/>
    <property type="match status" value="1"/>
</dbReference>
<dbReference type="PANTHER" id="PTHR24339:SF28">
    <property type="entry name" value="E5-RELATED"/>
    <property type="match status" value="1"/>
</dbReference>
<feature type="compositionally biased region" description="Polar residues" evidence="7">
    <location>
        <begin position="62"/>
        <end position="88"/>
    </location>
</feature>
<dbReference type="InterPro" id="IPR009057">
    <property type="entry name" value="Homeodomain-like_sf"/>
</dbReference>
<feature type="compositionally biased region" description="Polar residues" evidence="7">
    <location>
        <begin position="404"/>
        <end position="425"/>
    </location>
</feature>
<proteinExistence type="predicted"/>
<reference evidence="10" key="1">
    <citation type="journal article" date="2014" name="Proc. Natl. Acad. Sci. U.S.A.">
        <title>Extensive sampling of basidiomycete genomes demonstrates inadequacy of the white-rot/brown-rot paradigm for wood decay fungi.</title>
        <authorList>
            <person name="Riley R."/>
            <person name="Salamov A.A."/>
            <person name="Brown D.W."/>
            <person name="Nagy L.G."/>
            <person name="Floudas D."/>
            <person name="Held B.W."/>
            <person name="Levasseur A."/>
            <person name="Lombard V."/>
            <person name="Morin E."/>
            <person name="Otillar R."/>
            <person name="Lindquist E.A."/>
            <person name="Sun H."/>
            <person name="LaButti K.M."/>
            <person name="Schmutz J."/>
            <person name="Jabbour D."/>
            <person name="Luo H."/>
            <person name="Baker S.E."/>
            <person name="Pisabarro A.G."/>
            <person name="Walton J.D."/>
            <person name="Blanchette R.A."/>
            <person name="Henrissat B."/>
            <person name="Martin F."/>
            <person name="Cullen D."/>
            <person name="Hibbett D.S."/>
            <person name="Grigoriev I.V."/>
        </authorList>
    </citation>
    <scope>NUCLEOTIDE SEQUENCE [LARGE SCALE GENOMIC DNA]</scope>
    <source>
        <strain evidence="10">MUCL 33604</strain>
    </source>
</reference>
<feature type="domain" description="Homeobox" evidence="8">
    <location>
        <begin position="272"/>
        <end position="322"/>
    </location>
</feature>
<feature type="compositionally biased region" description="Low complexity" evidence="7">
    <location>
        <begin position="348"/>
        <end position="361"/>
    </location>
</feature>
<dbReference type="GO" id="GO:0000978">
    <property type="term" value="F:RNA polymerase II cis-regulatory region sequence-specific DNA binding"/>
    <property type="evidence" value="ECO:0007669"/>
    <property type="project" value="TreeGrafter"/>
</dbReference>
<protein>
    <recommendedName>
        <fullName evidence="8">Homeobox domain-containing protein</fullName>
    </recommendedName>
</protein>
<keyword evidence="2 5" id="KW-0238">DNA-binding</keyword>
<comment type="subcellular location">
    <subcellularLocation>
        <location evidence="1 5 6">Nucleus</location>
    </subcellularLocation>
</comment>
<evidence type="ECO:0000256" key="3">
    <source>
        <dbReference type="ARBA" id="ARBA00023155"/>
    </source>
</evidence>
<dbReference type="SMART" id="SM00389">
    <property type="entry name" value="HOX"/>
    <property type="match status" value="1"/>
</dbReference>
<dbReference type="Proteomes" id="UP000027265">
    <property type="component" value="Unassembled WGS sequence"/>
</dbReference>
<feature type="compositionally biased region" description="Polar residues" evidence="7">
    <location>
        <begin position="198"/>
        <end position="222"/>
    </location>
</feature>
<dbReference type="SUPFAM" id="SSF46689">
    <property type="entry name" value="Homeodomain-like"/>
    <property type="match status" value="1"/>
</dbReference>
<evidence type="ECO:0000259" key="8">
    <source>
        <dbReference type="PROSITE" id="PS50071"/>
    </source>
</evidence>
<feature type="compositionally biased region" description="Basic and acidic residues" evidence="7">
    <location>
        <begin position="432"/>
        <end position="442"/>
    </location>
</feature>
<dbReference type="OrthoDB" id="6159439at2759"/>
<evidence type="ECO:0000256" key="1">
    <source>
        <dbReference type="ARBA" id="ARBA00004123"/>
    </source>
</evidence>
<evidence type="ECO:0000256" key="6">
    <source>
        <dbReference type="RuleBase" id="RU000682"/>
    </source>
</evidence>
<dbReference type="CDD" id="cd00086">
    <property type="entry name" value="homeodomain"/>
    <property type="match status" value="1"/>
</dbReference>
<keyword evidence="4 5" id="KW-0539">Nucleus</keyword>
<dbReference type="HOGENOM" id="CLU_060169_0_0_1"/>
<dbReference type="InParanoid" id="A0A067PI29"/>
<evidence type="ECO:0000313" key="9">
    <source>
        <dbReference type="EMBL" id="KDQ53475.1"/>
    </source>
</evidence>
<dbReference type="AlphaFoldDB" id="A0A067PI29"/>
<evidence type="ECO:0000256" key="5">
    <source>
        <dbReference type="PROSITE-ProRule" id="PRU00108"/>
    </source>
</evidence>
<keyword evidence="10" id="KW-1185">Reference proteome</keyword>
<feature type="compositionally biased region" description="Low complexity" evidence="7">
    <location>
        <begin position="89"/>
        <end position="103"/>
    </location>
</feature>
<organism evidence="9 10">
    <name type="scientific">Jaapia argillacea MUCL 33604</name>
    <dbReference type="NCBI Taxonomy" id="933084"/>
    <lineage>
        <taxon>Eukaryota</taxon>
        <taxon>Fungi</taxon>
        <taxon>Dikarya</taxon>
        <taxon>Basidiomycota</taxon>
        <taxon>Agaricomycotina</taxon>
        <taxon>Agaricomycetes</taxon>
        <taxon>Agaricomycetidae</taxon>
        <taxon>Jaapiales</taxon>
        <taxon>Jaapiaceae</taxon>
        <taxon>Jaapia</taxon>
    </lineage>
</organism>
<feature type="region of interest" description="Disordered" evidence="7">
    <location>
        <begin position="62"/>
        <end position="271"/>
    </location>
</feature>
<keyword evidence="3 5" id="KW-0371">Homeobox</keyword>
<sequence>MSDQRDDYYYDSFGRPHRITGGVNPAGTFSNMGQGGRHTVLPSLSAALQTSRPSAPNQYYYTQYGQQPSGRNDYSNASYGQTGWPSNTSQQYQASSYSQYPQYDSRHASQPVYSSYQSRSSIGLPVDPNNNSLRLPPLNIPNIPTPTGREDRTQNPSYSTATAHHSTHPSTHYPSHQTAASIRSPAASYPDPYAHYSPYQSQTQAADARYISQSMNSQSQRTPNPPPPRISSAGRGAPARTESHAYTPYPRAPPLAQSTSYMPEPETPTVEPMIKKKRKRADAAQLKVLNEVYQRTAFPSTEERQELARKLDMSARSVQIWLVMCFLFALRKVTVDVRHRFQNKRQAMRQSSRQAASSPSSTHPETQTSQQTAVLEVPISPVGAYSSSPTPPTPPLSRHGHNPSYISRSSEGYHNLGRSTQSPPASSHRRARTQEEESEARKWAPRGY</sequence>
<dbReference type="InterPro" id="IPR050877">
    <property type="entry name" value="EMX-VAX-Noto_Homeobox_TFs"/>
</dbReference>
<dbReference type="PANTHER" id="PTHR24339">
    <property type="entry name" value="HOMEOBOX PROTEIN EMX-RELATED"/>
    <property type="match status" value="1"/>
</dbReference>
<dbReference type="InterPro" id="IPR001356">
    <property type="entry name" value="HD"/>
</dbReference>
<evidence type="ECO:0000313" key="10">
    <source>
        <dbReference type="Proteomes" id="UP000027265"/>
    </source>
</evidence>
<dbReference type="Pfam" id="PF00046">
    <property type="entry name" value="Homeodomain"/>
    <property type="match status" value="1"/>
</dbReference>